<reference evidence="2" key="1">
    <citation type="submission" date="2021-01" db="EMBL/GenBank/DDBJ databases">
        <authorList>
            <person name="Corre E."/>
            <person name="Pelletier E."/>
            <person name="Niang G."/>
            <person name="Scheremetjew M."/>
            <person name="Finn R."/>
            <person name="Kale V."/>
            <person name="Holt S."/>
            <person name="Cochrane G."/>
            <person name="Meng A."/>
            <person name="Brown T."/>
            <person name="Cohen L."/>
        </authorList>
    </citation>
    <scope>NUCLEOTIDE SEQUENCE</scope>
    <source>
        <strain evidence="2">308</strain>
    </source>
</reference>
<sequence length="588" mass="66631">MDMQLPQLTKSDVIIGPAKSFPVLNTPPGNLRFQFIVEHYVKTGLCIDTTSSIGNSAQEIVQKIQQLNPCGRFFRSTSHSLFPVETKEALRYTAITLRKLIATSTLLKLAAEVKSELGEIGDIQYFMGRNRPNIEEISRIRALKPSGNCPSSQHRVDEKSILAGRPKEDMNHYSRAGVTKQDWQKVSNHPTYDIRTSSQGSFRHFIDSLPGEGPSALETSNLGIPSRHPFIQSTQKFKTSDLKVSGIEKFYPSPPIVDMDNHSQFKTSGNSRFGIDDNLSYANPFDRKDLSKEPRGLHLSRHLIDVNADDEKTVPVGNLPITSPDHVSSSCTVVNSCDDLLLAQIKQLKKPRLTRIVTKEDEDQEEPRPPKKTAAAEEVFSEPDILNRNDVLVGWPEELEENFCGNTQFRRLVSSVFRNGQLGRDCPDNAGLAGLIYDRIRKSEPPGRFLYLNQPNKEISELNLSNALTHIAQELHKCKLVSSFLMQTRGHGQNEFSANFVDSECKRQEMTFYSKPNSTEHDAYQNFERKRKFEKLHSIPLEPRSNEMHILSNSLWKEKCNKVRYAEDHKSFQEKSSQAPTSHHMVKK</sequence>
<proteinExistence type="predicted"/>
<evidence type="ECO:0000256" key="1">
    <source>
        <dbReference type="SAM" id="MobiDB-lite"/>
    </source>
</evidence>
<dbReference type="AlphaFoldDB" id="A0A7S1FXP6"/>
<name>A0A7S1FXP6_9STRA</name>
<protein>
    <submittedName>
        <fullName evidence="2">Uncharacterized protein</fullName>
    </submittedName>
</protein>
<organism evidence="2">
    <name type="scientific">Corethron hystrix</name>
    <dbReference type="NCBI Taxonomy" id="216773"/>
    <lineage>
        <taxon>Eukaryota</taxon>
        <taxon>Sar</taxon>
        <taxon>Stramenopiles</taxon>
        <taxon>Ochrophyta</taxon>
        <taxon>Bacillariophyta</taxon>
        <taxon>Coscinodiscophyceae</taxon>
        <taxon>Corethrophycidae</taxon>
        <taxon>Corethrales</taxon>
        <taxon>Corethraceae</taxon>
        <taxon>Corethron</taxon>
    </lineage>
</organism>
<accession>A0A7S1FXP6</accession>
<dbReference type="EMBL" id="HBFR01030497">
    <property type="protein sequence ID" value="CAD8894959.1"/>
    <property type="molecule type" value="Transcribed_RNA"/>
</dbReference>
<feature type="region of interest" description="Disordered" evidence="1">
    <location>
        <begin position="357"/>
        <end position="378"/>
    </location>
</feature>
<gene>
    <name evidence="2" type="ORF">CHYS00102_LOCUS22173</name>
</gene>
<evidence type="ECO:0000313" key="2">
    <source>
        <dbReference type="EMBL" id="CAD8894959.1"/>
    </source>
</evidence>